<evidence type="ECO:0000313" key="3">
    <source>
        <dbReference type="Proteomes" id="UP000071778"/>
    </source>
</evidence>
<feature type="domain" description="CinA C-terminal" evidence="1">
    <location>
        <begin position="17"/>
        <end position="167"/>
    </location>
</feature>
<evidence type="ECO:0000259" key="1">
    <source>
        <dbReference type="Pfam" id="PF02464"/>
    </source>
</evidence>
<accession>A0A127PUM6</accession>
<dbReference type="NCBIfam" id="TIGR00199">
    <property type="entry name" value="PncC_domain"/>
    <property type="match status" value="1"/>
</dbReference>
<dbReference type="PATRIC" id="fig|279058.17.peg.4044"/>
<sequence>MNTNNVVEDNTEQIIDLAGQVGRALQAKGWFLSTAESCTGGGISQAITEIAGSSEWFDCGFVTYSNASKTELLDIPEAEIAQHGTVSEEIAAAMAEGALANSNADVTVSTTGIAGPGGAVPGKPVGTVCFGWSVGHRTHTERLVFSGDRRAVREQTVIHALQGLLRFLK</sequence>
<dbReference type="RefSeq" id="WP_061534410.1">
    <property type="nucleotide sequence ID" value="NZ_CP013233.1"/>
</dbReference>
<dbReference type="Gene3D" id="3.90.950.20">
    <property type="entry name" value="CinA-like"/>
    <property type="match status" value="1"/>
</dbReference>
<dbReference type="Pfam" id="PF02464">
    <property type="entry name" value="CinA"/>
    <property type="match status" value="1"/>
</dbReference>
<keyword evidence="3" id="KW-1185">Reference proteome</keyword>
<gene>
    <name evidence="2" type="ORF">CAter282_3736</name>
</gene>
<dbReference type="EMBL" id="CP013235">
    <property type="protein sequence ID" value="AMP11416.1"/>
    <property type="molecule type" value="Genomic_DNA"/>
</dbReference>
<dbReference type="OrthoDB" id="9801454at2"/>
<dbReference type="InterPro" id="IPR036653">
    <property type="entry name" value="CinA-like_C"/>
</dbReference>
<name>A0A127PUM6_9BURK</name>
<reference evidence="2 3" key="1">
    <citation type="submission" date="2015-11" db="EMBL/GenBank/DDBJ databases">
        <title>Exploring the genomic traits of fungus-feeding bacterial genus Collimonas.</title>
        <authorList>
            <person name="Song C."/>
            <person name="Schmidt R."/>
            <person name="de Jager V."/>
            <person name="Krzyzanowska D."/>
            <person name="Jongedijk E."/>
            <person name="Cankar K."/>
            <person name="Beekwilder J."/>
            <person name="van Veen A."/>
            <person name="de Boer W."/>
            <person name="van Veen J.A."/>
            <person name="Garbeva P."/>
        </authorList>
    </citation>
    <scope>NUCLEOTIDE SEQUENCE [LARGE SCALE GENOMIC DNA]</scope>
    <source>
        <strain evidence="2 3">Ter282</strain>
    </source>
</reference>
<dbReference type="SUPFAM" id="SSF142433">
    <property type="entry name" value="CinA-like"/>
    <property type="match status" value="1"/>
</dbReference>
<protein>
    <submittedName>
        <fullName evidence="2">Competence/damage-inducible CinA C-terminal domain protein</fullName>
    </submittedName>
</protein>
<organism evidence="2 3">
    <name type="scientific">Collimonas arenae</name>
    <dbReference type="NCBI Taxonomy" id="279058"/>
    <lineage>
        <taxon>Bacteria</taxon>
        <taxon>Pseudomonadati</taxon>
        <taxon>Pseudomonadota</taxon>
        <taxon>Betaproteobacteria</taxon>
        <taxon>Burkholderiales</taxon>
        <taxon>Oxalobacteraceae</taxon>
        <taxon>Collimonas</taxon>
    </lineage>
</organism>
<evidence type="ECO:0000313" key="2">
    <source>
        <dbReference type="EMBL" id="AMP11416.1"/>
    </source>
</evidence>
<proteinExistence type="predicted"/>
<dbReference type="InterPro" id="IPR008136">
    <property type="entry name" value="CinA_C"/>
</dbReference>
<dbReference type="Proteomes" id="UP000071778">
    <property type="component" value="Chromosome"/>
</dbReference>
<dbReference type="AlphaFoldDB" id="A0A127PUM6"/>